<accession>A0A5N5XEW2</accession>
<dbReference type="InterPro" id="IPR036770">
    <property type="entry name" value="Ankyrin_rpt-contain_sf"/>
</dbReference>
<dbReference type="PROSITE" id="PS50088">
    <property type="entry name" value="ANK_REPEAT"/>
    <property type="match status" value="2"/>
</dbReference>
<dbReference type="Pfam" id="PF12796">
    <property type="entry name" value="Ank_2"/>
    <property type="match status" value="1"/>
</dbReference>
<proteinExistence type="predicted"/>
<feature type="repeat" description="ANK" evidence="3">
    <location>
        <begin position="171"/>
        <end position="204"/>
    </location>
</feature>
<dbReference type="OrthoDB" id="4456172at2759"/>
<organism evidence="4 5">
    <name type="scientific">Aspergillus leporis</name>
    <dbReference type="NCBI Taxonomy" id="41062"/>
    <lineage>
        <taxon>Eukaryota</taxon>
        <taxon>Fungi</taxon>
        <taxon>Dikarya</taxon>
        <taxon>Ascomycota</taxon>
        <taxon>Pezizomycotina</taxon>
        <taxon>Eurotiomycetes</taxon>
        <taxon>Eurotiomycetidae</taxon>
        <taxon>Eurotiales</taxon>
        <taxon>Aspergillaceae</taxon>
        <taxon>Aspergillus</taxon>
        <taxon>Aspergillus subgen. Circumdati</taxon>
    </lineage>
</organism>
<dbReference type="PRINTS" id="PR01415">
    <property type="entry name" value="ANKYRIN"/>
</dbReference>
<evidence type="ECO:0000256" key="3">
    <source>
        <dbReference type="PROSITE-ProRule" id="PRU00023"/>
    </source>
</evidence>
<feature type="repeat" description="ANK" evidence="3">
    <location>
        <begin position="205"/>
        <end position="237"/>
    </location>
</feature>
<gene>
    <name evidence="4" type="ORF">BDV29DRAFT_164729</name>
</gene>
<dbReference type="InterPro" id="IPR002110">
    <property type="entry name" value="Ankyrin_rpt"/>
</dbReference>
<evidence type="ECO:0000313" key="4">
    <source>
        <dbReference type="EMBL" id="KAB8079278.1"/>
    </source>
</evidence>
<dbReference type="EMBL" id="ML732151">
    <property type="protein sequence ID" value="KAB8079278.1"/>
    <property type="molecule type" value="Genomic_DNA"/>
</dbReference>
<evidence type="ECO:0000256" key="2">
    <source>
        <dbReference type="ARBA" id="ARBA00023043"/>
    </source>
</evidence>
<dbReference type="PROSITE" id="PS50297">
    <property type="entry name" value="ANK_REP_REGION"/>
    <property type="match status" value="2"/>
</dbReference>
<keyword evidence="5" id="KW-1185">Reference proteome</keyword>
<protein>
    <submittedName>
        <fullName evidence="4">Ankyrin repeat-containing domain protein</fullName>
    </submittedName>
</protein>
<dbReference type="AlphaFoldDB" id="A0A5N5XEW2"/>
<dbReference type="Gene3D" id="1.25.40.20">
    <property type="entry name" value="Ankyrin repeat-containing domain"/>
    <property type="match status" value="2"/>
</dbReference>
<name>A0A5N5XEW2_9EURO</name>
<dbReference type="PANTHER" id="PTHR24173">
    <property type="entry name" value="ANKYRIN REPEAT CONTAINING"/>
    <property type="match status" value="1"/>
</dbReference>
<evidence type="ECO:0000313" key="5">
    <source>
        <dbReference type="Proteomes" id="UP000326565"/>
    </source>
</evidence>
<dbReference type="Proteomes" id="UP000326565">
    <property type="component" value="Unassembled WGS sequence"/>
</dbReference>
<sequence>MMKALKPIRIPGDLQTARPYPLPISSPKTDVWTQYCSSLSPTDADALGLSETDWHRVDLSDPACWSATNSLGNLYMTLVDAPLGQTSPPTVWTPNREECIFPHIMPASGLSPSDTLDPGHGIPTPPPSHQAPAHAPARTYIEPHNTVYTGPERVVALLLQRGVNVNVRNSRGQTPLHIAAQNGQLDVVRLLLASQQIDVNARDQQGSTPLHLASEKGHVEVVQLLVAHGARLDVRSGRTG</sequence>
<keyword evidence="1" id="KW-0677">Repeat</keyword>
<dbReference type="PANTHER" id="PTHR24173:SF74">
    <property type="entry name" value="ANKYRIN REPEAT DOMAIN-CONTAINING PROTEIN 16"/>
    <property type="match status" value="1"/>
</dbReference>
<keyword evidence="2 3" id="KW-0040">ANK repeat</keyword>
<evidence type="ECO:0000256" key="1">
    <source>
        <dbReference type="ARBA" id="ARBA00022737"/>
    </source>
</evidence>
<reference evidence="4 5" key="1">
    <citation type="submission" date="2019-04" db="EMBL/GenBank/DDBJ databases">
        <title>Friends and foes A comparative genomics study of 23 Aspergillus species from section Flavi.</title>
        <authorList>
            <consortium name="DOE Joint Genome Institute"/>
            <person name="Kjaerbolling I."/>
            <person name="Vesth T."/>
            <person name="Frisvad J.C."/>
            <person name="Nybo J.L."/>
            <person name="Theobald S."/>
            <person name="Kildgaard S."/>
            <person name="Isbrandt T."/>
            <person name="Kuo A."/>
            <person name="Sato A."/>
            <person name="Lyhne E.K."/>
            <person name="Kogle M.E."/>
            <person name="Wiebenga A."/>
            <person name="Kun R.S."/>
            <person name="Lubbers R.J."/>
            <person name="Makela M.R."/>
            <person name="Barry K."/>
            <person name="Chovatia M."/>
            <person name="Clum A."/>
            <person name="Daum C."/>
            <person name="Haridas S."/>
            <person name="He G."/>
            <person name="LaButti K."/>
            <person name="Lipzen A."/>
            <person name="Mondo S."/>
            <person name="Riley R."/>
            <person name="Salamov A."/>
            <person name="Simmons B.A."/>
            <person name="Magnuson J.K."/>
            <person name="Henrissat B."/>
            <person name="Mortensen U.H."/>
            <person name="Larsen T.O."/>
            <person name="Devries R.P."/>
            <person name="Grigoriev I.V."/>
            <person name="Machida M."/>
            <person name="Baker S.E."/>
            <person name="Andersen M.R."/>
        </authorList>
    </citation>
    <scope>NUCLEOTIDE SEQUENCE [LARGE SCALE GENOMIC DNA]</scope>
    <source>
        <strain evidence="4 5">CBS 151.66</strain>
    </source>
</reference>
<dbReference type="SMART" id="SM00248">
    <property type="entry name" value="ANK"/>
    <property type="match status" value="3"/>
</dbReference>
<dbReference type="SUPFAM" id="SSF48403">
    <property type="entry name" value="Ankyrin repeat"/>
    <property type="match status" value="1"/>
</dbReference>